<name>A0A8J7VYE5_9GAMM</name>
<evidence type="ECO:0000256" key="9">
    <source>
        <dbReference type="ARBA" id="ARBA00076414"/>
    </source>
</evidence>
<evidence type="ECO:0000256" key="2">
    <source>
        <dbReference type="ARBA" id="ARBA00009054"/>
    </source>
</evidence>
<dbReference type="RefSeq" id="WP_211927939.1">
    <property type="nucleotide sequence ID" value="NZ_JAGQFT020000001.1"/>
</dbReference>
<evidence type="ECO:0000256" key="11">
    <source>
        <dbReference type="RuleBase" id="RU000639"/>
    </source>
</evidence>
<evidence type="ECO:0000313" key="16">
    <source>
        <dbReference type="EMBL" id="MBS7455934.1"/>
    </source>
</evidence>
<evidence type="ECO:0000256" key="8">
    <source>
        <dbReference type="ARBA" id="ARBA00072274"/>
    </source>
</evidence>
<reference evidence="16 17" key="1">
    <citation type="journal article" date="2021" name="Microbiol. Resour. Announc.">
        <title>Draft Genome Sequence of Coralloluteibacterium stylophorae LMG 29479T.</title>
        <authorList>
            <person name="Karlyshev A.V."/>
            <person name="Kudryashova E.B."/>
            <person name="Ariskina E.V."/>
            <person name="Conroy A.P."/>
            <person name="Abidueva E.Y."/>
        </authorList>
    </citation>
    <scope>NUCLEOTIDE SEQUENCE [LARGE SCALE GENOMIC DNA]</scope>
    <source>
        <strain evidence="16 17">LMG 29479</strain>
    </source>
</reference>
<dbReference type="NCBIfam" id="NF010737">
    <property type="entry name" value="PRK14139.1"/>
    <property type="match status" value="1"/>
</dbReference>
<dbReference type="EMBL" id="JAGQFT010000232">
    <property type="protein sequence ID" value="MBR0564074.1"/>
    <property type="molecule type" value="Genomic_DNA"/>
</dbReference>
<dbReference type="SUPFAM" id="SSF51064">
    <property type="entry name" value="Head domain of nucleotide exchange factor GrpE"/>
    <property type="match status" value="1"/>
</dbReference>
<keyword evidence="17" id="KW-1185">Reference proteome</keyword>
<evidence type="ECO:0000256" key="4">
    <source>
        <dbReference type="ARBA" id="ARBA00022490"/>
    </source>
</evidence>
<comment type="subcellular location">
    <subcellularLocation>
        <location evidence="1 10">Cytoplasm</location>
    </subcellularLocation>
</comment>
<feature type="region of interest" description="Disordered" evidence="14">
    <location>
        <begin position="1"/>
        <end position="38"/>
    </location>
</feature>
<evidence type="ECO:0000256" key="10">
    <source>
        <dbReference type="HAMAP-Rule" id="MF_01151"/>
    </source>
</evidence>
<evidence type="ECO:0000256" key="1">
    <source>
        <dbReference type="ARBA" id="ARBA00004496"/>
    </source>
</evidence>
<keyword evidence="13" id="KW-0175">Coiled coil</keyword>
<dbReference type="GO" id="GO:0051082">
    <property type="term" value="F:unfolded protein binding"/>
    <property type="evidence" value="ECO:0007669"/>
    <property type="project" value="TreeGrafter"/>
</dbReference>
<dbReference type="Proteomes" id="UP000675747">
    <property type="component" value="Unassembled WGS sequence"/>
</dbReference>
<keyword evidence="6 10" id="KW-0143">Chaperone</keyword>
<comment type="similarity">
    <text evidence="2 10 12">Belongs to the GrpE family.</text>
</comment>
<keyword evidence="5 10" id="KW-0346">Stress response</keyword>
<feature type="compositionally biased region" description="Low complexity" evidence="14">
    <location>
        <begin position="16"/>
        <end position="38"/>
    </location>
</feature>
<dbReference type="PROSITE" id="PS01071">
    <property type="entry name" value="GRPE"/>
    <property type="match status" value="1"/>
</dbReference>
<evidence type="ECO:0000256" key="7">
    <source>
        <dbReference type="ARBA" id="ARBA00053401"/>
    </source>
</evidence>
<dbReference type="SUPFAM" id="SSF58014">
    <property type="entry name" value="Coiled-coil domain of nucleotide exchange factor GrpE"/>
    <property type="match status" value="1"/>
</dbReference>
<dbReference type="GO" id="GO:0005829">
    <property type="term" value="C:cytosol"/>
    <property type="evidence" value="ECO:0007669"/>
    <property type="project" value="TreeGrafter"/>
</dbReference>
<dbReference type="PANTHER" id="PTHR21237">
    <property type="entry name" value="GRPE PROTEIN"/>
    <property type="match status" value="1"/>
</dbReference>
<keyword evidence="4 10" id="KW-0963">Cytoplasm</keyword>
<dbReference type="EMBL" id="JAGQFT020000001">
    <property type="protein sequence ID" value="MBS7455934.1"/>
    <property type="molecule type" value="Genomic_DNA"/>
</dbReference>
<dbReference type="GO" id="GO:0042803">
    <property type="term" value="F:protein homodimerization activity"/>
    <property type="evidence" value="ECO:0007669"/>
    <property type="project" value="InterPro"/>
</dbReference>
<dbReference type="FunFam" id="2.30.22.10:FF:000001">
    <property type="entry name" value="Protein GrpE"/>
    <property type="match status" value="1"/>
</dbReference>
<dbReference type="Pfam" id="PF01025">
    <property type="entry name" value="GrpE"/>
    <property type="match status" value="1"/>
</dbReference>
<dbReference type="GO" id="GO:0051087">
    <property type="term" value="F:protein-folding chaperone binding"/>
    <property type="evidence" value="ECO:0007669"/>
    <property type="project" value="InterPro"/>
</dbReference>
<comment type="subunit">
    <text evidence="3 10">Homodimer.</text>
</comment>
<comment type="function">
    <text evidence="7 10 11">Participates actively in the response to hyperosmotic and heat shock by preventing the aggregation of stress-denatured proteins, in association with DnaK and GrpE. It is the nucleotide exchange factor for DnaK and may function as a thermosensor. Unfolded proteins bind initially to DnaJ; upon interaction with the DnaJ-bound protein, DnaK hydrolyzes its bound ATP, resulting in the formation of a stable complex. GrpE releases ADP from DnaK; ATP binding to DnaK triggers the release of the substrate protein, thus completing the reaction cycle. Several rounds of ATP-dependent interactions between DnaJ, DnaK and GrpE are required for fully efficient folding.</text>
</comment>
<dbReference type="PANTHER" id="PTHR21237:SF23">
    <property type="entry name" value="GRPE PROTEIN HOMOLOG, MITOCHONDRIAL"/>
    <property type="match status" value="1"/>
</dbReference>
<dbReference type="GO" id="GO:0000774">
    <property type="term" value="F:adenyl-nucleotide exchange factor activity"/>
    <property type="evidence" value="ECO:0007669"/>
    <property type="project" value="InterPro"/>
</dbReference>
<dbReference type="NCBIfam" id="NF010745">
    <property type="entry name" value="PRK14147.1"/>
    <property type="match status" value="1"/>
</dbReference>
<evidence type="ECO:0000256" key="3">
    <source>
        <dbReference type="ARBA" id="ARBA00011738"/>
    </source>
</evidence>
<reference evidence="15" key="2">
    <citation type="submission" date="2021-04" db="EMBL/GenBank/DDBJ databases">
        <authorList>
            <person name="Karlyshev A.V."/>
        </authorList>
    </citation>
    <scope>NUCLEOTIDE SEQUENCE</scope>
    <source>
        <strain evidence="15">LMG 29479</strain>
    </source>
</reference>
<sequence length="182" mass="19798">MQQPDTPQHAKTPYDEAQPAAAQTEPQAEAGEDPAAALAAAQAELARLREDGLRERAELENLRRRLTRDLEQARRFANERLLSELLPVFDSLEAGLASAAEASPLRDGLELTLRQLRKVAADHGLAVVDPAGETFDPQQHQAIGMVDGQGQAPNTVVQVAQRGYVLNERLLRPALVMVARDA</sequence>
<dbReference type="AlphaFoldDB" id="A0A8J7VYE5"/>
<dbReference type="CDD" id="cd00446">
    <property type="entry name" value="GrpE"/>
    <property type="match status" value="1"/>
</dbReference>
<gene>
    <name evidence="10 15" type="primary">grpE</name>
    <name evidence="16" type="ORF">KB893_002145</name>
    <name evidence="15" type="ORF">KB893_16425</name>
</gene>
<accession>A0A8J7VYE5</accession>
<dbReference type="NCBIfam" id="NF010748">
    <property type="entry name" value="PRK14150.1"/>
    <property type="match status" value="1"/>
</dbReference>
<evidence type="ECO:0000313" key="17">
    <source>
        <dbReference type="Proteomes" id="UP000675747"/>
    </source>
</evidence>
<dbReference type="HAMAP" id="MF_01151">
    <property type="entry name" value="GrpE"/>
    <property type="match status" value="1"/>
</dbReference>
<evidence type="ECO:0000256" key="6">
    <source>
        <dbReference type="ARBA" id="ARBA00023186"/>
    </source>
</evidence>
<dbReference type="PRINTS" id="PR00773">
    <property type="entry name" value="GRPEPROTEIN"/>
</dbReference>
<proteinExistence type="inferred from homology"/>
<dbReference type="GO" id="GO:0006457">
    <property type="term" value="P:protein folding"/>
    <property type="evidence" value="ECO:0007669"/>
    <property type="project" value="InterPro"/>
</dbReference>
<evidence type="ECO:0000313" key="15">
    <source>
        <dbReference type="EMBL" id="MBR0564074.1"/>
    </source>
</evidence>
<dbReference type="InterPro" id="IPR000740">
    <property type="entry name" value="GrpE"/>
</dbReference>
<feature type="coiled-coil region" evidence="13">
    <location>
        <begin position="38"/>
        <end position="79"/>
    </location>
</feature>
<evidence type="ECO:0000256" key="5">
    <source>
        <dbReference type="ARBA" id="ARBA00023016"/>
    </source>
</evidence>
<evidence type="ECO:0000256" key="14">
    <source>
        <dbReference type="SAM" id="MobiDB-lite"/>
    </source>
</evidence>
<dbReference type="InterPro" id="IPR013805">
    <property type="entry name" value="GrpE_CC"/>
</dbReference>
<dbReference type="Gene3D" id="2.30.22.10">
    <property type="entry name" value="Head domain of nucleotide exchange factor GrpE"/>
    <property type="match status" value="1"/>
</dbReference>
<evidence type="ECO:0000256" key="12">
    <source>
        <dbReference type="RuleBase" id="RU004478"/>
    </source>
</evidence>
<organism evidence="15">
    <name type="scientific">Coralloluteibacterium stylophorae</name>
    <dbReference type="NCBI Taxonomy" id="1776034"/>
    <lineage>
        <taxon>Bacteria</taxon>
        <taxon>Pseudomonadati</taxon>
        <taxon>Pseudomonadota</taxon>
        <taxon>Gammaproteobacteria</taxon>
        <taxon>Lysobacterales</taxon>
        <taxon>Lysobacteraceae</taxon>
        <taxon>Coralloluteibacterium</taxon>
    </lineage>
</organism>
<evidence type="ECO:0000256" key="13">
    <source>
        <dbReference type="SAM" id="Coils"/>
    </source>
</evidence>
<dbReference type="Gene3D" id="3.90.20.20">
    <property type="match status" value="1"/>
</dbReference>
<comment type="caution">
    <text evidence="15">The sequence shown here is derived from an EMBL/GenBank/DDBJ whole genome shotgun (WGS) entry which is preliminary data.</text>
</comment>
<protein>
    <recommendedName>
        <fullName evidence="8 10">Protein GrpE</fullName>
    </recommendedName>
    <alternativeName>
        <fullName evidence="9 10">HSP-70 cofactor</fullName>
    </alternativeName>
</protein>
<dbReference type="InterPro" id="IPR009012">
    <property type="entry name" value="GrpE_head"/>
</dbReference>